<dbReference type="EMBL" id="JAWDGP010004208">
    <property type="protein sequence ID" value="KAK3766609.1"/>
    <property type="molecule type" value="Genomic_DNA"/>
</dbReference>
<accession>A0AAE0ZBV7</accession>
<reference evidence="2" key="1">
    <citation type="journal article" date="2023" name="G3 (Bethesda)">
        <title>A reference genome for the long-term kleptoplast-retaining sea slug Elysia crispata morphotype clarki.</title>
        <authorList>
            <person name="Eastman K.E."/>
            <person name="Pendleton A.L."/>
            <person name="Shaikh M.A."/>
            <person name="Suttiyut T."/>
            <person name="Ogas R."/>
            <person name="Tomko P."/>
            <person name="Gavelis G."/>
            <person name="Widhalm J.R."/>
            <person name="Wisecaver J.H."/>
        </authorList>
    </citation>
    <scope>NUCLEOTIDE SEQUENCE</scope>
    <source>
        <strain evidence="2">ECLA1</strain>
    </source>
</reference>
<keyword evidence="1" id="KW-1133">Transmembrane helix</keyword>
<protein>
    <submittedName>
        <fullName evidence="2">Uncharacterized protein</fullName>
    </submittedName>
</protein>
<sequence length="238" mass="27350">MRVQRYSLVRLSVREITFTLRIFEQVRRSQRRKQGAAVRYSASCNMDRSRNFNRPVALMIVPAFICASPSPYLMASTIALWQDPGRAGRGTNYRYQCRCSTTSLLMLPTNTEEYNNNYHNHGFCIHRELSQNTAPQALTDQGARSQNRAVVCHLRYPNPAVYRDSQCILIFLMAAHTHVVCLLCVTNADLSGAQRTRSWLEWTTSQRLTSPSHVVLWIAFGQTKENWRHVQADFLNPP</sequence>
<name>A0AAE0ZBV7_9GAST</name>
<comment type="caution">
    <text evidence="2">The sequence shown here is derived from an EMBL/GenBank/DDBJ whole genome shotgun (WGS) entry which is preliminary data.</text>
</comment>
<feature type="transmembrane region" description="Helical" evidence="1">
    <location>
        <begin position="56"/>
        <end position="81"/>
    </location>
</feature>
<gene>
    <name evidence="2" type="ORF">RRG08_042389</name>
</gene>
<evidence type="ECO:0000313" key="2">
    <source>
        <dbReference type="EMBL" id="KAK3766609.1"/>
    </source>
</evidence>
<dbReference type="Proteomes" id="UP001283361">
    <property type="component" value="Unassembled WGS sequence"/>
</dbReference>
<keyword evidence="1" id="KW-0812">Transmembrane</keyword>
<keyword evidence="3" id="KW-1185">Reference proteome</keyword>
<keyword evidence="1" id="KW-0472">Membrane</keyword>
<evidence type="ECO:0000313" key="3">
    <source>
        <dbReference type="Proteomes" id="UP001283361"/>
    </source>
</evidence>
<proteinExistence type="predicted"/>
<organism evidence="2 3">
    <name type="scientific">Elysia crispata</name>
    <name type="common">lettuce slug</name>
    <dbReference type="NCBI Taxonomy" id="231223"/>
    <lineage>
        <taxon>Eukaryota</taxon>
        <taxon>Metazoa</taxon>
        <taxon>Spiralia</taxon>
        <taxon>Lophotrochozoa</taxon>
        <taxon>Mollusca</taxon>
        <taxon>Gastropoda</taxon>
        <taxon>Heterobranchia</taxon>
        <taxon>Euthyneura</taxon>
        <taxon>Panpulmonata</taxon>
        <taxon>Sacoglossa</taxon>
        <taxon>Placobranchoidea</taxon>
        <taxon>Plakobranchidae</taxon>
        <taxon>Elysia</taxon>
    </lineage>
</organism>
<evidence type="ECO:0000256" key="1">
    <source>
        <dbReference type="SAM" id="Phobius"/>
    </source>
</evidence>
<dbReference type="AlphaFoldDB" id="A0AAE0ZBV7"/>